<gene>
    <name evidence="2" type="ORF">FPK87_26190</name>
</gene>
<organism evidence="2">
    <name type="scientific">Acinetobacter baumannii</name>
    <dbReference type="NCBI Taxonomy" id="470"/>
    <lineage>
        <taxon>Bacteria</taxon>
        <taxon>Pseudomonadati</taxon>
        <taxon>Pseudomonadota</taxon>
        <taxon>Gammaproteobacteria</taxon>
        <taxon>Moraxellales</taxon>
        <taxon>Moraxellaceae</taxon>
        <taxon>Acinetobacter</taxon>
        <taxon>Acinetobacter calcoaceticus/baumannii complex</taxon>
    </lineage>
</organism>
<evidence type="ECO:0008006" key="3">
    <source>
        <dbReference type="Google" id="ProtNLM"/>
    </source>
</evidence>
<name>A0ABD5DFW1_ACIBA</name>
<feature type="transmembrane region" description="Helical" evidence="1">
    <location>
        <begin position="29"/>
        <end position="49"/>
    </location>
</feature>
<dbReference type="AlphaFoldDB" id="A0ABD5DFW1"/>
<feature type="non-terminal residue" evidence="2">
    <location>
        <position position="1"/>
    </location>
</feature>
<keyword evidence="1" id="KW-1133">Transmembrane helix</keyword>
<accession>A0ABD5DFW1</accession>
<dbReference type="EMBL" id="VMBB01001236">
    <property type="protein sequence ID" value="MDR8263912.1"/>
    <property type="molecule type" value="Genomic_DNA"/>
</dbReference>
<evidence type="ECO:0000313" key="2">
    <source>
        <dbReference type="EMBL" id="MDR8263912.1"/>
    </source>
</evidence>
<protein>
    <recommendedName>
        <fullName evidence="3">Polysaccharide biosynthesis protein</fullName>
    </recommendedName>
</protein>
<keyword evidence="1" id="KW-0812">Transmembrane</keyword>
<comment type="caution">
    <text evidence="2">The sequence shown here is derived from an EMBL/GenBank/DDBJ whole genome shotgun (WGS) entry which is preliminary data.</text>
</comment>
<keyword evidence="1" id="KW-0472">Membrane</keyword>
<proteinExistence type="predicted"/>
<sequence>ILRICLLLIVMTPIVWVYMPYKSLSIMDIILNILFIMFLLSIVAFPVLLNRNEHKIIFTFVSKVLRKV</sequence>
<feature type="transmembrane region" description="Helical" evidence="1">
    <location>
        <begin position="5"/>
        <end position="23"/>
    </location>
</feature>
<evidence type="ECO:0000256" key="1">
    <source>
        <dbReference type="SAM" id="Phobius"/>
    </source>
</evidence>
<reference evidence="2" key="1">
    <citation type="submission" date="2019-07" db="EMBL/GenBank/DDBJ databases">
        <title>Biological characteristics of mucoid Acinetobacter baumannii from a general hospital in China.</title>
        <authorList>
            <person name="Hua X."/>
            <person name="Yu Y."/>
        </authorList>
    </citation>
    <scope>NUCLEOTIDE SEQUENCE [LARGE SCALE GENOMIC DNA]</scope>
    <source>
        <strain evidence="2">N41</strain>
    </source>
</reference>